<keyword evidence="2" id="KW-1185">Reference proteome</keyword>
<dbReference type="EMBL" id="JAJAQC010000043">
    <property type="protein sequence ID" value="MDA0566901.1"/>
    <property type="molecule type" value="Genomic_DNA"/>
</dbReference>
<name>A0A9X3NYS5_9ACTN</name>
<proteinExistence type="predicted"/>
<reference evidence="1" key="1">
    <citation type="submission" date="2021-10" db="EMBL/GenBank/DDBJ databases">
        <title>Streptomonospora sp. nov., isolated from mangrove soil.</title>
        <authorList>
            <person name="Chen X."/>
            <person name="Ge X."/>
            <person name="Liu W."/>
        </authorList>
    </citation>
    <scope>NUCLEOTIDE SEQUENCE</scope>
    <source>
        <strain evidence="1">S1-112</strain>
    </source>
</reference>
<gene>
    <name evidence="1" type="ORF">LG943_21670</name>
</gene>
<comment type="caution">
    <text evidence="1">The sequence shown here is derived from an EMBL/GenBank/DDBJ whole genome shotgun (WGS) entry which is preliminary data.</text>
</comment>
<dbReference type="Proteomes" id="UP001140076">
    <property type="component" value="Unassembled WGS sequence"/>
</dbReference>
<accession>A0A9X3NYS5</accession>
<organism evidence="1 2">
    <name type="scientific">Streptomonospora mangrovi</name>
    <dbReference type="NCBI Taxonomy" id="2883123"/>
    <lineage>
        <taxon>Bacteria</taxon>
        <taxon>Bacillati</taxon>
        <taxon>Actinomycetota</taxon>
        <taxon>Actinomycetes</taxon>
        <taxon>Streptosporangiales</taxon>
        <taxon>Nocardiopsidaceae</taxon>
        <taxon>Streptomonospora</taxon>
    </lineage>
</organism>
<sequence length="32" mass="3746">MAAWRFTAIIRGSNARNSPSRWPSRKRASMPW</sequence>
<evidence type="ECO:0000313" key="1">
    <source>
        <dbReference type="EMBL" id="MDA0566901.1"/>
    </source>
</evidence>
<evidence type="ECO:0000313" key="2">
    <source>
        <dbReference type="Proteomes" id="UP001140076"/>
    </source>
</evidence>
<dbReference type="AlphaFoldDB" id="A0A9X3NYS5"/>
<protein>
    <submittedName>
        <fullName evidence="1">Uncharacterized protein</fullName>
    </submittedName>
</protein>